<dbReference type="EMBL" id="AMEZ01000039">
    <property type="protein sequence ID" value="EKY27305.1"/>
    <property type="molecule type" value="Genomic_DNA"/>
</dbReference>
<protein>
    <recommendedName>
        <fullName evidence="3 10">Beta sliding clamp</fullName>
    </recommendedName>
</protein>
<dbReference type="HOGENOM" id="CLU_038149_2_1_9"/>
<evidence type="ECO:0000256" key="7">
    <source>
        <dbReference type="ARBA" id="ARBA00022705"/>
    </source>
</evidence>
<evidence type="ECO:0000256" key="2">
    <source>
        <dbReference type="ARBA" id="ARBA00010752"/>
    </source>
</evidence>
<dbReference type="Pfam" id="PF00712">
    <property type="entry name" value="DNA_pol3_beta"/>
    <property type="match status" value="1"/>
</dbReference>
<accession>L1QI34</accession>
<evidence type="ECO:0000256" key="9">
    <source>
        <dbReference type="ARBA" id="ARBA00023125"/>
    </source>
</evidence>
<dbReference type="Gene3D" id="3.70.10.10">
    <property type="match status" value="1"/>
</dbReference>
<evidence type="ECO:0000313" key="14">
    <source>
        <dbReference type="EMBL" id="EKY27305.1"/>
    </source>
</evidence>
<evidence type="ECO:0000259" key="13">
    <source>
        <dbReference type="Pfam" id="PF02768"/>
    </source>
</evidence>
<keyword evidence="5 10" id="KW-0808">Transferase</keyword>
<dbReference type="PATRIC" id="fig|545697.3.peg.1447"/>
<comment type="subunit">
    <text evidence="10">Forms a ring-shaped head-to-tail homodimer around DNA.</text>
</comment>
<evidence type="ECO:0000256" key="4">
    <source>
        <dbReference type="ARBA" id="ARBA00022490"/>
    </source>
</evidence>
<evidence type="ECO:0000256" key="5">
    <source>
        <dbReference type="ARBA" id="ARBA00022679"/>
    </source>
</evidence>
<keyword evidence="15" id="KW-1185">Reference proteome</keyword>
<keyword evidence="9" id="KW-0238">DNA-binding</keyword>
<feature type="domain" description="DNA polymerase III beta sliding clamp N-terminal" evidence="11">
    <location>
        <begin position="11"/>
        <end position="129"/>
    </location>
</feature>
<keyword evidence="6 10" id="KW-0548">Nucleotidyltransferase</keyword>
<dbReference type="Proteomes" id="UP000010420">
    <property type="component" value="Unassembled WGS sequence"/>
</dbReference>
<evidence type="ECO:0000256" key="1">
    <source>
        <dbReference type="ARBA" id="ARBA00004496"/>
    </source>
</evidence>
<evidence type="ECO:0000256" key="8">
    <source>
        <dbReference type="ARBA" id="ARBA00022932"/>
    </source>
</evidence>
<evidence type="ECO:0000259" key="12">
    <source>
        <dbReference type="Pfam" id="PF02767"/>
    </source>
</evidence>
<feature type="domain" description="DNA polymerase III beta sliding clamp central" evidence="12">
    <location>
        <begin position="138"/>
        <end position="249"/>
    </location>
</feature>
<dbReference type="Pfam" id="PF02767">
    <property type="entry name" value="DNA_pol3_beta_2"/>
    <property type="match status" value="1"/>
</dbReference>
<dbReference type="InterPro" id="IPR022637">
    <property type="entry name" value="DNA_polIII_beta_cen"/>
</dbReference>
<keyword evidence="8 10" id="KW-0239">DNA-directed DNA polymerase</keyword>
<dbReference type="GO" id="GO:0003887">
    <property type="term" value="F:DNA-directed DNA polymerase activity"/>
    <property type="evidence" value="ECO:0007669"/>
    <property type="project" value="UniProtKB-UniRule"/>
</dbReference>
<evidence type="ECO:0000256" key="6">
    <source>
        <dbReference type="ARBA" id="ARBA00022695"/>
    </source>
</evidence>
<dbReference type="GO" id="GO:0009360">
    <property type="term" value="C:DNA polymerase III complex"/>
    <property type="evidence" value="ECO:0007669"/>
    <property type="project" value="InterPro"/>
</dbReference>
<dbReference type="GO" id="GO:0005737">
    <property type="term" value="C:cytoplasm"/>
    <property type="evidence" value="ECO:0007669"/>
    <property type="project" value="UniProtKB-SubCell"/>
</dbReference>
<dbReference type="InterPro" id="IPR022635">
    <property type="entry name" value="DNA_polIII_beta_C"/>
</dbReference>
<feature type="domain" description="DNA polymerase III beta sliding clamp C-terminal" evidence="13">
    <location>
        <begin position="254"/>
        <end position="373"/>
    </location>
</feature>
<dbReference type="AlphaFoldDB" id="L1QI34"/>
<dbReference type="InterPro" id="IPR022634">
    <property type="entry name" value="DNA_polIII_beta_N"/>
</dbReference>
<evidence type="ECO:0000256" key="3">
    <source>
        <dbReference type="ARBA" id="ARBA00021035"/>
    </source>
</evidence>
<keyword evidence="7 10" id="KW-0235">DNA replication</keyword>
<dbReference type="CDD" id="cd00140">
    <property type="entry name" value="beta_clamp"/>
    <property type="match status" value="1"/>
</dbReference>
<evidence type="ECO:0000256" key="10">
    <source>
        <dbReference type="PIRNR" id="PIRNR000804"/>
    </source>
</evidence>
<evidence type="ECO:0000259" key="11">
    <source>
        <dbReference type="Pfam" id="PF00712"/>
    </source>
</evidence>
<comment type="subcellular location">
    <subcellularLocation>
        <location evidence="1 10">Cytoplasm</location>
    </subcellularLocation>
</comment>
<reference evidence="14 15" key="1">
    <citation type="submission" date="2012-05" db="EMBL/GenBank/DDBJ databases">
        <authorList>
            <person name="Weinstock G."/>
            <person name="Sodergren E."/>
            <person name="Lobos E.A."/>
            <person name="Fulton L."/>
            <person name="Fulton R."/>
            <person name="Courtney L."/>
            <person name="Fronick C."/>
            <person name="O'Laughlin M."/>
            <person name="Godfrey J."/>
            <person name="Wilson R.M."/>
            <person name="Miner T."/>
            <person name="Farmer C."/>
            <person name="Delehaunty K."/>
            <person name="Cordes M."/>
            <person name="Minx P."/>
            <person name="Tomlinson C."/>
            <person name="Chen J."/>
            <person name="Wollam A."/>
            <person name="Pepin K.H."/>
            <person name="Bhonagiri V."/>
            <person name="Zhang X."/>
            <person name="Suruliraj S."/>
            <person name="Warren W."/>
            <person name="Mitreva M."/>
            <person name="Mardis E.R."/>
            <person name="Wilson R.K."/>
        </authorList>
    </citation>
    <scope>NUCLEOTIDE SEQUENCE [LARGE SCALE GENOMIC DNA]</scope>
    <source>
        <strain evidence="14 15">DSM 1785</strain>
    </source>
</reference>
<proteinExistence type="inferred from homology"/>
<evidence type="ECO:0000313" key="15">
    <source>
        <dbReference type="Proteomes" id="UP000010420"/>
    </source>
</evidence>
<organism evidence="14 15">
    <name type="scientific">Clostridium celatum DSM 1785</name>
    <dbReference type="NCBI Taxonomy" id="545697"/>
    <lineage>
        <taxon>Bacteria</taxon>
        <taxon>Bacillati</taxon>
        <taxon>Bacillota</taxon>
        <taxon>Clostridia</taxon>
        <taxon>Eubacteriales</taxon>
        <taxon>Clostridiaceae</taxon>
        <taxon>Clostridium</taxon>
    </lineage>
</organism>
<dbReference type="PANTHER" id="PTHR30478:SF0">
    <property type="entry name" value="BETA SLIDING CLAMP"/>
    <property type="match status" value="1"/>
</dbReference>
<dbReference type="GO" id="GO:0003677">
    <property type="term" value="F:DNA binding"/>
    <property type="evidence" value="ECO:0007669"/>
    <property type="project" value="UniProtKB-UniRule"/>
</dbReference>
<dbReference type="STRING" id="545697.HMPREF0216_01469"/>
<dbReference type="PANTHER" id="PTHR30478">
    <property type="entry name" value="DNA POLYMERASE III SUBUNIT BETA"/>
    <property type="match status" value="1"/>
</dbReference>
<dbReference type="Pfam" id="PF02768">
    <property type="entry name" value="DNA_pol3_beta_3"/>
    <property type="match status" value="1"/>
</dbReference>
<dbReference type="GO" id="GO:0008408">
    <property type="term" value="F:3'-5' exonuclease activity"/>
    <property type="evidence" value="ECO:0007669"/>
    <property type="project" value="InterPro"/>
</dbReference>
<dbReference type="eggNOG" id="COG0592">
    <property type="taxonomic scope" value="Bacteria"/>
</dbReference>
<comment type="function">
    <text evidence="10">Confers DNA tethering and processivity to DNA polymerases and other proteins. Acts as a clamp, forming a ring around DNA (a reaction catalyzed by the clamp-loading complex) which diffuses in an ATP-independent manner freely and bidirectionally along dsDNA. Initially characterized for its ability to contact the catalytic subunit of DNA polymerase III (Pol III), a complex, multichain enzyme responsible for most of the replicative synthesis in bacteria; Pol III exhibits 3'-5' exonuclease proofreading activity. The beta chain is required for initiation of replication as well as for processivity of DNA replication.</text>
</comment>
<name>L1QI34_9CLOT</name>
<gene>
    <name evidence="14" type="ORF">HMPREF0216_01469</name>
</gene>
<dbReference type="GO" id="GO:0006271">
    <property type="term" value="P:DNA strand elongation involved in DNA replication"/>
    <property type="evidence" value="ECO:0007669"/>
    <property type="project" value="TreeGrafter"/>
</dbReference>
<dbReference type="InterPro" id="IPR001001">
    <property type="entry name" value="DNA_polIII_beta"/>
</dbReference>
<comment type="similarity">
    <text evidence="2 10">Belongs to the beta sliding clamp family.</text>
</comment>
<sequence length="376" mass="41963">MYNLGGKIKIMNIICSKQKLQEGISIVTKAITGKTTMPILEGIYIEANKEGLTLIGSDMDVSIETKVEADVIQEGSIVIDAKIFAEIIRKLPNSDVKIEIAENDLIQITCEKSVFNLVFMNSSDYPALPNINEDVTVEVPQNILKNMIKGTSFAIAQDEARPILQGILFEVKNKELNLVALDGYRLAVRSELLDLDDNIEVVIPGKTLNEVSKILEDNEEILKITFTHNHILFNVDNTKIISRLLDGKFVNYLSLLPQEYKLLVNIKKQDFQNGLERASLMAKDGNSNLIKLDVQEESLIITSNSQLGKVREEVSANLQGEGIQIAFNSRYLLDVLKNMEEEDIVIEMTSSVSPCVIKGKNGNNAKYLVLPVRLVR</sequence>
<keyword evidence="4 10" id="KW-0963">Cytoplasm</keyword>
<comment type="caution">
    <text evidence="14">The sequence shown here is derived from an EMBL/GenBank/DDBJ whole genome shotgun (WGS) entry which is preliminary data.</text>
</comment>
<dbReference type="NCBIfam" id="TIGR00663">
    <property type="entry name" value="dnan"/>
    <property type="match status" value="1"/>
</dbReference>
<dbReference type="Gene3D" id="3.10.150.10">
    <property type="entry name" value="DNA Polymerase III, subunit A, domain 2"/>
    <property type="match status" value="1"/>
</dbReference>
<dbReference type="SMART" id="SM00480">
    <property type="entry name" value="POL3Bc"/>
    <property type="match status" value="1"/>
</dbReference>
<dbReference type="InterPro" id="IPR046938">
    <property type="entry name" value="DNA_clamp_sf"/>
</dbReference>
<dbReference type="PIRSF" id="PIRSF000804">
    <property type="entry name" value="DNA_pol_III_b"/>
    <property type="match status" value="1"/>
</dbReference>
<dbReference type="SUPFAM" id="SSF55979">
    <property type="entry name" value="DNA clamp"/>
    <property type="match status" value="3"/>
</dbReference>